<evidence type="ECO:0000256" key="7">
    <source>
        <dbReference type="SAM" id="MobiDB-lite"/>
    </source>
</evidence>
<feature type="domain" description="AAA+ ATPase" evidence="8">
    <location>
        <begin position="59"/>
        <end position="177"/>
    </location>
</feature>
<dbReference type="GO" id="GO:0017116">
    <property type="term" value="F:single-stranded DNA helicase activity"/>
    <property type="evidence" value="ECO:0007669"/>
    <property type="project" value="TreeGrafter"/>
</dbReference>
<evidence type="ECO:0000256" key="4">
    <source>
        <dbReference type="ARBA" id="ARBA00022705"/>
    </source>
</evidence>
<evidence type="ECO:0000256" key="3">
    <source>
        <dbReference type="ARBA" id="ARBA00020776"/>
    </source>
</evidence>
<organism evidence="9 10">
    <name type="scientific">Rubritalea profundi</name>
    <dbReference type="NCBI Taxonomy" id="1658618"/>
    <lineage>
        <taxon>Bacteria</taxon>
        <taxon>Pseudomonadati</taxon>
        <taxon>Verrucomicrobiota</taxon>
        <taxon>Verrucomicrobiia</taxon>
        <taxon>Verrucomicrobiales</taxon>
        <taxon>Rubritaleaceae</taxon>
        <taxon>Rubritalea</taxon>
    </lineage>
</organism>
<proteinExistence type="inferred from homology"/>
<dbReference type="SMART" id="SM00382">
    <property type="entry name" value="AAA"/>
    <property type="match status" value="1"/>
</dbReference>
<dbReference type="FunFam" id="3.40.50.300:FF:000137">
    <property type="entry name" value="Replication-associated recombination protein A"/>
    <property type="match status" value="1"/>
</dbReference>
<dbReference type="InterPro" id="IPR051314">
    <property type="entry name" value="AAA_ATPase_RarA/MGS1/WRNIP1"/>
</dbReference>
<dbReference type="FunFam" id="1.10.8.60:FF:000029">
    <property type="entry name" value="Replication-associated recombination protein A"/>
    <property type="match status" value="1"/>
</dbReference>
<evidence type="ECO:0000313" key="9">
    <source>
        <dbReference type="EMBL" id="PQJ27092.1"/>
    </source>
</evidence>
<dbReference type="InterPro" id="IPR003593">
    <property type="entry name" value="AAA+_ATPase"/>
</dbReference>
<comment type="caution">
    <text evidence="9">The sequence shown here is derived from an EMBL/GenBank/DDBJ whole genome shotgun (WGS) entry which is preliminary data.</text>
</comment>
<keyword evidence="10" id="KW-1185">Reference proteome</keyword>
<dbReference type="GO" id="GO:0003677">
    <property type="term" value="F:DNA binding"/>
    <property type="evidence" value="ECO:0007669"/>
    <property type="project" value="InterPro"/>
</dbReference>
<accession>A0A2S7TYF4</accession>
<dbReference type="InterPro" id="IPR008921">
    <property type="entry name" value="DNA_pol3_clamp-load_cplx_C"/>
</dbReference>
<dbReference type="EMBL" id="MQWA01000001">
    <property type="protein sequence ID" value="PQJ27092.1"/>
    <property type="molecule type" value="Genomic_DNA"/>
</dbReference>
<dbReference type="Proteomes" id="UP000239907">
    <property type="component" value="Unassembled WGS sequence"/>
</dbReference>
<dbReference type="Gene3D" id="3.40.50.300">
    <property type="entry name" value="P-loop containing nucleotide triphosphate hydrolases"/>
    <property type="match status" value="1"/>
</dbReference>
<name>A0A2S7TYF4_9BACT</name>
<evidence type="ECO:0000313" key="10">
    <source>
        <dbReference type="Proteomes" id="UP000239907"/>
    </source>
</evidence>
<reference evidence="9 10" key="1">
    <citation type="submission" date="2016-12" db="EMBL/GenBank/DDBJ databases">
        <title>Study of bacterial adaptation to deep sea.</title>
        <authorList>
            <person name="Song J."/>
            <person name="Yoshizawa S."/>
            <person name="Kogure K."/>
        </authorList>
    </citation>
    <scope>NUCLEOTIDE SEQUENCE [LARGE SCALE GENOMIC DNA]</scope>
    <source>
        <strain evidence="9 10">SAORIC-165</strain>
    </source>
</reference>
<dbReference type="InterPro" id="IPR021886">
    <property type="entry name" value="MgsA_C"/>
</dbReference>
<evidence type="ECO:0000256" key="1">
    <source>
        <dbReference type="ARBA" id="ARBA00002393"/>
    </source>
</evidence>
<dbReference type="InterPro" id="IPR003959">
    <property type="entry name" value="ATPase_AAA_core"/>
</dbReference>
<dbReference type="FunFam" id="1.20.272.10:FF:000001">
    <property type="entry name" value="Putative AAA family ATPase"/>
    <property type="match status" value="1"/>
</dbReference>
<dbReference type="GO" id="GO:0008047">
    <property type="term" value="F:enzyme activator activity"/>
    <property type="evidence" value="ECO:0007669"/>
    <property type="project" value="TreeGrafter"/>
</dbReference>
<dbReference type="CDD" id="cd00009">
    <property type="entry name" value="AAA"/>
    <property type="match status" value="1"/>
</dbReference>
<dbReference type="GO" id="GO:0006261">
    <property type="term" value="P:DNA-templated DNA replication"/>
    <property type="evidence" value="ECO:0007669"/>
    <property type="project" value="TreeGrafter"/>
</dbReference>
<feature type="region of interest" description="Disordered" evidence="7">
    <location>
        <begin position="1"/>
        <end position="30"/>
    </location>
</feature>
<dbReference type="Gene3D" id="1.10.3710.10">
    <property type="entry name" value="DNA polymerase III clamp loader subunits, C-terminal domain"/>
    <property type="match status" value="1"/>
</dbReference>
<dbReference type="PANTHER" id="PTHR13779">
    <property type="entry name" value="WERNER HELICASE-INTERACTING PROTEIN 1 FAMILY MEMBER"/>
    <property type="match status" value="1"/>
</dbReference>
<dbReference type="Gene3D" id="1.20.272.10">
    <property type="match status" value="1"/>
</dbReference>
<dbReference type="AlphaFoldDB" id="A0A2S7TYF4"/>
<dbReference type="Pfam" id="PF12002">
    <property type="entry name" value="MgsA_C"/>
    <property type="match status" value="1"/>
</dbReference>
<gene>
    <name evidence="9" type="ORF">BSZ32_00290</name>
</gene>
<dbReference type="Pfam" id="PF00004">
    <property type="entry name" value="AAA"/>
    <property type="match status" value="1"/>
</dbReference>
<dbReference type="PANTHER" id="PTHR13779:SF7">
    <property type="entry name" value="ATPASE WRNIP1"/>
    <property type="match status" value="1"/>
</dbReference>
<keyword evidence="5" id="KW-0547">Nucleotide-binding</keyword>
<comment type="similarity">
    <text evidence="2">Belongs to the AAA ATPase family. RarA/MGS1/WRNIP1 subfamily.</text>
</comment>
<dbReference type="RefSeq" id="WP_105041580.1">
    <property type="nucleotide sequence ID" value="NZ_MQWA01000001.1"/>
</dbReference>
<evidence type="ECO:0000259" key="8">
    <source>
        <dbReference type="SMART" id="SM00382"/>
    </source>
</evidence>
<keyword evidence="6" id="KW-0067">ATP-binding</keyword>
<protein>
    <recommendedName>
        <fullName evidence="3">Replication-associated recombination protein A</fullName>
    </recommendedName>
</protein>
<dbReference type="GO" id="GO:0000731">
    <property type="term" value="P:DNA synthesis involved in DNA repair"/>
    <property type="evidence" value="ECO:0007669"/>
    <property type="project" value="TreeGrafter"/>
</dbReference>
<dbReference type="OrthoDB" id="9778364at2"/>
<dbReference type="Gene3D" id="1.10.8.60">
    <property type="match status" value="1"/>
</dbReference>
<evidence type="ECO:0000256" key="6">
    <source>
        <dbReference type="ARBA" id="ARBA00022840"/>
    </source>
</evidence>
<evidence type="ECO:0000256" key="2">
    <source>
        <dbReference type="ARBA" id="ARBA00008959"/>
    </source>
</evidence>
<dbReference type="InterPro" id="IPR027417">
    <property type="entry name" value="P-loop_NTPase"/>
</dbReference>
<dbReference type="GO" id="GO:0016887">
    <property type="term" value="F:ATP hydrolysis activity"/>
    <property type="evidence" value="ECO:0007669"/>
    <property type="project" value="InterPro"/>
</dbReference>
<comment type="function">
    <text evidence="1">DNA-dependent ATPase that plays important roles in cellular responses to stalled DNA replication processes.</text>
</comment>
<evidence type="ECO:0000256" key="5">
    <source>
        <dbReference type="ARBA" id="ARBA00022741"/>
    </source>
</evidence>
<dbReference type="GO" id="GO:0005524">
    <property type="term" value="F:ATP binding"/>
    <property type="evidence" value="ECO:0007669"/>
    <property type="project" value="UniProtKB-KW"/>
</dbReference>
<dbReference type="SUPFAM" id="SSF52540">
    <property type="entry name" value="P-loop containing nucleoside triphosphate hydrolases"/>
    <property type="match status" value="1"/>
</dbReference>
<dbReference type="InterPro" id="IPR032423">
    <property type="entry name" value="AAA_assoc_2"/>
</dbReference>
<dbReference type="SUPFAM" id="SSF48019">
    <property type="entry name" value="post-AAA+ oligomerization domain-like"/>
    <property type="match status" value="1"/>
</dbReference>
<dbReference type="CDD" id="cd18139">
    <property type="entry name" value="HLD_clamp_RarA"/>
    <property type="match status" value="1"/>
</dbReference>
<dbReference type="Pfam" id="PF16193">
    <property type="entry name" value="AAA_assoc_2"/>
    <property type="match status" value="1"/>
</dbReference>
<keyword evidence="4" id="KW-0235">DNA replication</keyword>
<sequence length="457" mass="50141">MDSLFPEGPEPTKAKNQESSNASQPLAARMRPQSISEIAGQHHILGEGKLLRRAIEADLFSSLIFYGPPGTGKTTLATVIAQTTNSRFEMLNGVESNVAEIRDKIAQARTWLNLRGETTILFIDEIHRFNKAQQDVLLPHIERGTVRFIGATTHNPYYYVNSPLTSRSQIFQLEPVSTQDIVGVLKRAISDKENGLGNLQIDAHENALIHISEKSDGDVRKALTALDLAALTTPSSSDGSVHIDLSIAEESIQRKAIVYDATGDAHYDTISAFIKSIRGSDPDAALYWLAKMLHAGEDPRFIARRIVISASEDIGLADSNALRVAMDAQQAFEFIGMPEGRIPLAHATVYLATAPKSNSAYAALGAALADVDNGRTLAVPPHLRTPTRKKLSAASGESENALEYFYSHSYEGNYVPQSYLPEGRHYYTPTENGLEKRIKERLDHWKSLHAQHSPPAP</sequence>